<evidence type="ECO:0000256" key="5">
    <source>
        <dbReference type="ARBA" id="ARBA00022605"/>
    </source>
</evidence>
<comment type="similarity">
    <text evidence="2">Belongs to the transferase hexapeptide repeat family.</text>
</comment>
<dbReference type="InterPro" id="IPR011004">
    <property type="entry name" value="Trimer_LpxA-like_sf"/>
</dbReference>
<dbReference type="Proteomes" id="UP000640509">
    <property type="component" value="Unassembled WGS sequence"/>
</dbReference>
<evidence type="ECO:0000256" key="8">
    <source>
        <dbReference type="ARBA" id="ARBA00023315"/>
    </source>
</evidence>
<evidence type="ECO:0000256" key="7">
    <source>
        <dbReference type="ARBA" id="ARBA00022737"/>
    </source>
</evidence>
<evidence type="ECO:0000256" key="4">
    <source>
        <dbReference type="ARBA" id="ARBA00018522"/>
    </source>
</evidence>
<dbReference type="EMBL" id="BMIV01000006">
    <property type="protein sequence ID" value="GGF69152.1"/>
    <property type="molecule type" value="Genomic_DNA"/>
</dbReference>
<dbReference type="Gene3D" id="2.160.10.10">
    <property type="entry name" value="Hexapeptide repeat proteins"/>
    <property type="match status" value="1"/>
</dbReference>
<dbReference type="Gene3D" id="1.10.3130.10">
    <property type="entry name" value="serine acetyltransferase, domain 1"/>
    <property type="match status" value="1"/>
</dbReference>
<keyword evidence="6" id="KW-0808">Transferase</keyword>
<dbReference type="InterPro" id="IPR005881">
    <property type="entry name" value="Ser_O-AcTrfase"/>
</dbReference>
<keyword evidence="8" id="KW-0012">Acyltransferase</keyword>
<dbReference type="PANTHER" id="PTHR42811">
    <property type="entry name" value="SERINE ACETYLTRANSFERASE"/>
    <property type="match status" value="1"/>
</dbReference>
<dbReference type="InterPro" id="IPR001451">
    <property type="entry name" value="Hexapep"/>
</dbReference>
<dbReference type="Pfam" id="PF06426">
    <property type="entry name" value="SATase_N"/>
    <property type="match status" value="1"/>
</dbReference>
<evidence type="ECO:0000256" key="3">
    <source>
        <dbReference type="ARBA" id="ARBA00013266"/>
    </source>
</evidence>
<evidence type="ECO:0000256" key="2">
    <source>
        <dbReference type="ARBA" id="ARBA00007274"/>
    </source>
</evidence>
<dbReference type="SMART" id="SM00971">
    <property type="entry name" value="SATase_N"/>
    <property type="match status" value="1"/>
</dbReference>
<dbReference type="EC" id="2.3.1.30" evidence="3"/>
<dbReference type="InterPro" id="IPR010493">
    <property type="entry name" value="Ser_AcTrfase_N"/>
</dbReference>
<dbReference type="InterPro" id="IPR045304">
    <property type="entry name" value="LbH_SAT"/>
</dbReference>
<protein>
    <recommendedName>
        <fullName evidence="4">Serine acetyltransferase</fullName>
        <ecNumber evidence="3">2.3.1.30</ecNumber>
    </recommendedName>
</protein>
<evidence type="ECO:0000313" key="11">
    <source>
        <dbReference type="EMBL" id="GGF69152.1"/>
    </source>
</evidence>
<dbReference type="InterPro" id="IPR018357">
    <property type="entry name" value="Hexapep_transf_CS"/>
</dbReference>
<dbReference type="Pfam" id="PF00132">
    <property type="entry name" value="Hexapep"/>
    <property type="match status" value="1"/>
</dbReference>
<evidence type="ECO:0000259" key="10">
    <source>
        <dbReference type="SMART" id="SM00971"/>
    </source>
</evidence>
<evidence type="ECO:0000256" key="1">
    <source>
        <dbReference type="ARBA" id="ARBA00004876"/>
    </source>
</evidence>
<dbReference type="CDD" id="cd03354">
    <property type="entry name" value="LbH_SAT"/>
    <property type="match status" value="1"/>
</dbReference>
<keyword evidence="12" id="KW-1185">Reference proteome</keyword>
<organism evidence="11 12">
    <name type="scientific">Paracoccus acridae</name>
    <dbReference type="NCBI Taxonomy" id="1795310"/>
    <lineage>
        <taxon>Bacteria</taxon>
        <taxon>Pseudomonadati</taxon>
        <taxon>Pseudomonadota</taxon>
        <taxon>Alphaproteobacteria</taxon>
        <taxon>Rhodobacterales</taxon>
        <taxon>Paracoccaceae</taxon>
        <taxon>Paracoccus</taxon>
    </lineage>
</organism>
<evidence type="ECO:0000313" key="12">
    <source>
        <dbReference type="Proteomes" id="UP000640509"/>
    </source>
</evidence>
<name>A0ABQ1VI49_9RHOB</name>
<dbReference type="SUPFAM" id="SSF51161">
    <property type="entry name" value="Trimeric LpxA-like enzymes"/>
    <property type="match status" value="1"/>
</dbReference>
<dbReference type="InterPro" id="IPR042122">
    <property type="entry name" value="Ser_AcTrfase_N_sf"/>
</dbReference>
<reference evidence="12" key="1">
    <citation type="journal article" date="2019" name="Int. J. Syst. Evol. Microbiol.">
        <title>The Global Catalogue of Microorganisms (GCM) 10K type strain sequencing project: providing services to taxonomists for standard genome sequencing and annotation.</title>
        <authorList>
            <consortium name="The Broad Institute Genomics Platform"/>
            <consortium name="The Broad Institute Genome Sequencing Center for Infectious Disease"/>
            <person name="Wu L."/>
            <person name="Ma J."/>
        </authorList>
    </citation>
    <scope>NUCLEOTIDE SEQUENCE [LARGE SCALE GENOMIC DNA]</scope>
    <source>
        <strain evidence="12">CGMCC 1.15419</strain>
    </source>
</reference>
<evidence type="ECO:0000256" key="9">
    <source>
        <dbReference type="ARBA" id="ARBA00049486"/>
    </source>
</evidence>
<comment type="catalytic activity">
    <reaction evidence="9">
        <text>L-serine + acetyl-CoA = O-acetyl-L-serine + CoA</text>
        <dbReference type="Rhea" id="RHEA:24560"/>
        <dbReference type="ChEBI" id="CHEBI:33384"/>
        <dbReference type="ChEBI" id="CHEBI:57287"/>
        <dbReference type="ChEBI" id="CHEBI:57288"/>
        <dbReference type="ChEBI" id="CHEBI:58340"/>
        <dbReference type="EC" id="2.3.1.30"/>
    </reaction>
</comment>
<sequence>MNMQSSTKKNLGLDRDAIWAQLRDEARAAVRDEPLLGSLIHAGLLHHNSLEAALAYRFSLKLASGEMSEQILREIADQAYRSSPELGDAARADLLAVYDRDPATHRLLQPILFFKGFQALQAYRMAHWLWQTGRIDMAYFVQMRCSECFGVDIHPAAVIGTGVMIDHAHSIVIGETATVGNDVSMLHSVTLGGTGKEDGDRHPKIGDGVMIGAGAKVLGNIRVGHHSRIAAGSVVLHEVPCCKTVAGVPARVIGDAGCPEPSQSMNQLLGLGEDYL</sequence>
<accession>A0ABQ1VI49</accession>
<proteinExistence type="inferred from homology"/>
<gene>
    <name evidence="11" type="primary">cysE</name>
    <name evidence="11" type="ORF">GCM10011402_22040</name>
</gene>
<dbReference type="NCBIfam" id="TIGR01172">
    <property type="entry name" value="cysE"/>
    <property type="match status" value="1"/>
</dbReference>
<dbReference type="RefSeq" id="WP_103171662.1">
    <property type="nucleotide sequence ID" value="NZ_BMIV01000006.1"/>
</dbReference>
<keyword evidence="7" id="KW-0677">Repeat</keyword>
<dbReference type="NCBIfam" id="NF041874">
    <property type="entry name" value="EPS_EpsC"/>
    <property type="match status" value="1"/>
</dbReference>
<comment type="caution">
    <text evidence="11">The sequence shown here is derived from an EMBL/GenBank/DDBJ whole genome shotgun (WGS) entry which is preliminary data.</text>
</comment>
<keyword evidence="5" id="KW-0028">Amino-acid biosynthesis</keyword>
<comment type="pathway">
    <text evidence="1">Amino-acid biosynthesis; L-cysteine biosynthesis; L-cysteine from L-serine: step 1/2.</text>
</comment>
<feature type="domain" description="Serine acetyltransferase N-terminal" evidence="10">
    <location>
        <begin position="18"/>
        <end position="122"/>
    </location>
</feature>
<dbReference type="PROSITE" id="PS00101">
    <property type="entry name" value="HEXAPEP_TRANSFERASES"/>
    <property type="match status" value="1"/>
</dbReference>
<evidence type="ECO:0000256" key="6">
    <source>
        <dbReference type="ARBA" id="ARBA00022679"/>
    </source>
</evidence>
<dbReference type="InterPro" id="IPR053376">
    <property type="entry name" value="Serine_acetyltransferase"/>
</dbReference>